<name>A0A8X6RV77_TRICX</name>
<evidence type="ECO:0000313" key="2">
    <source>
        <dbReference type="Proteomes" id="UP000887159"/>
    </source>
</evidence>
<dbReference type="InterPro" id="IPR036397">
    <property type="entry name" value="RNaseH_sf"/>
</dbReference>
<evidence type="ECO:0000313" key="1">
    <source>
        <dbReference type="EMBL" id="GFX99394.1"/>
    </source>
</evidence>
<proteinExistence type="predicted"/>
<protein>
    <submittedName>
        <fullName evidence="1">Uncharacterized protein</fullName>
    </submittedName>
</protein>
<dbReference type="Gene3D" id="3.30.420.10">
    <property type="entry name" value="Ribonuclease H-like superfamily/Ribonuclease H"/>
    <property type="match status" value="1"/>
</dbReference>
<organism evidence="1 2">
    <name type="scientific">Trichonephila clavipes</name>
    <name type="common">Golden silk orbweaver</name>
    <name type="synonym">Nephila clavipes</name>
    <dbReference type="NCBI Taxonomy" id="2585209"/>
    <lineage>
        <taxon>Eukaryota</taxon>
        <taxon>Metazoa</taxon>
        <taxon>Ecdysozoa</taxon>
        <taxon>Arthropoda</taxon>
        <taxon>Chelicerata</taxon>
        <taxon>Arachnida</taxon>
        <taxon>Araneae</taxon>
        <taxon>Araneomorphae</taxon>
        <taxon>Entelegynae</taxon>
        <taxon>Araneoidea</taxon>
        <taxon>Nephilidae</taxon>
        <taxon>Trichonephila</taxon>
    </lineage>
</organism>
<dbReference type="Proteomes" id="UP000887159">
    <property type="component" value="Unassembled WGS sequence"/>
</dbReference>
<keyword evidence="2" id="KW-1185">Reference proteome</keyword>
<accession>A0A8X6RV77</accession>
<dbReference type="AlphaFoldDB" id="A0A8X6RV77"/>
<reference evidence="1" key="1">
    <citation type="submission" date="2020-08" db="EMBL/GenBank/DDBJ databases">
        <title>Multicomponent nature underlies the extraordinary mechanical properties of spider dragline silk.</title>
        <authorList>
            <person name="Kono N."/>
            <person name="Nakamura H."/>
            <person name="Mori M."/>
            <person name="Yoshida Y."/>
            <person name="Ohtoshi R."/>
            <person name="Malay A.D."/>
            <person name="Moran D.A.P."/>
            <person name="Tomita M."/>
            <person name="Numata K."/>
            <person name="Arakawa K."/>
        </authorList>
    </citation>
    <scope>NUCLEOTIDE SEQUENCE</scope>
</reference>
<sequence length="105" mass="11882">MTVPVVQSVSGLCNACFNVWVSGAVVVREYYCSMLAIGLHVLPGSPHLNPIKHRWDVLERGVKSHHSSPMNLIEVWTALAKIWQVIPMERIHNLLNLYPVVWQSL</sequence>
<comment type="caution">
    <text evidence="1">The sequence shown here is derived from an EMBL/GenBank/DDBJ whole genome shotgun (WGS) entry which is preliminary data.</text>
</comment>
<dbReference type="GO" id="GO:0003676">
    <property type="term" value="F:nucleic acid binding"/>
    <property type="evidence" value="ECO:0007669"/>
    <property type="project" value="InterPro"/>
</dbReference>
<dbReference type="EMBL" id="BMAU01021210">
    <property type="protein sequence ID" value="GFX99394.1"/>
    <property type="molecule type" value="Genomic_DNA"/>
</dbReference>
<gene>
    <name evidence="1" type="ORF">TNCV_3023251</name>
</gene>